<evidence type="ECO:0000313" key="1">
    <source>
        <dbReference type="EMBL" id="KEI43208.1"/>
    </source>
</evidence>
<dbReference type="PANTHER" id="PTHR34472">
    <property type="entry name" value="SULFUR CARRIER PROTEIN THIS"/>
    <property type="match status" value="1"/>
</dbReference>
<dbReference type="InterPro" id="IPR012675">
    <property type="entry name" value="Beta-grasp_dom_sf"/>
</dbReference>
<dbReference type="RefSeq" id="WP_029719989.1">
    <property type="nucleotide sequence ID" value="NZ_JAJUIW010000016.1"/>
</dbReference>
<dbReference type="AlphaFoldDB" id="A0A073ATV2"/>
<gene>
    <name evidence="1" type="ORF">GU90_17450</name>
</gene>
<dbReference type="STRING" id="28042.GU90_17450"/>
<dbReference type="SUPFAM" id="SSF54285">
    <property type="entry name" value="MoaD/ThiS"/>
    <property type="match status" value="1"/>
</dbReference>
<name>A0A073ATV2_9PSEU</name>
<reference evidence="1 2" key="1">
    <citation type="submission" date="2014-06" db="EMBL/GenBank/DDBJ databases">
        <title>Saccharopolyspora rectivirgula DSM-43113 Genome sequencing.</title>
        <authorList>
            <person name="Barrera C."/>
            <person name="Millon L."/>
            <person name="Rognon B."/>
            <person name="Zaugg C."/>
            <person name="Monod M."/>
        </authorList>
    </citation>
    <scope>NUCLEOTIDE SEQUENCE [LARGE SCALE GENOMIC DNA]</scope>
    <source>
        <strain evidence="1 2">DSM 43113</strain>
    </source>
</reference>
<dbReference type="eggNOG" id="COG2104">
    <property type="taxonomic scope" value="Bacteria"/>
</dbReference>
<evidence type="ECO:0000313" key="2">
    <source>
        <dbReference type="Proteomes" id="UP000031419"/>
    </source>
</evidence>
<dbReference type="CDD" id="cd00565">
    <property type="entry name" value="Ubl_ThiS"/>
    <property type="match status" value="1"/>
</dbReference>
<organism evidence="1 2">
    <name type="scientific">Saccharopolyspora rectivirgula</name>
    <dbReference type="NCBI Taxonomy" id="28042"/>
    <lineage>
        <taxon>Bacteria</taxon>
        <taxon>Bacillati</taxon>
        <taxon>Actinomycetota</taxon>
        <taxon>Actinomycetes</taxon>
        <taxon>Pseudonocardiales</taxon>
        <taxon>Pseudonocardiaceae</taxon>
        <taxon>Saccharopolyspora</taxon>
    </lineage>
</organism>
<dbReference type="InterPro" id="IPR016155">
    <property type="entry name" value="Mopterin_synth/thiamin_S_b"/>
</dbReference>
<dbReference type="InterPro" id="IPR010035">
    <property type="entry name" value="Thi_S"/>
</dbReference>
<dbReference type="Gene3D" id="3.10.20.30">
    <property type="match status" value="1"/>
</dbReference>
<dbReference type="EMBL" id="JNVU01000042">
    <property type="protein sequence ID" value="KEI43208.1"/>
    <property type="molecule type" value="Genomic_DNA"/>
</dbReference>
<dbReference type="Proteomes" id="UP000031419">
    <property type="component" value="Unassembled WGS sequence"/>
</dbReference>
<dbReference type="PANTHER" id="PTHR34472:SF1">
    <property type="entry name" value="SULFUR CARRIER PROTEIN THIS"/>
    <property type="match status" value="1"/>
</dbReference>
<dbReference type="InterPro" id="IPR003749">
    <property type="entry name" value="ThiS/MoaD-like"/>
</dbReference>
<dbReference type="OrthoDB" id="163636at2"/>
<sequence length="66" mass="6956">MQVVINGTSREITENTTLQQVLDEYGVPERGVAVAVDGTVVPRTSWPTTTLSPDTGIEVLTAVQGG</sequence>
<dbReference type="Pfam" id="PF02597">
    <property type="entry name" value="ThiS"/>
    <property type="match status" value="1"/>
</dbReference>
<comment type="caution">
    <text evidence="1">The sequence shown here is derived from an EMBL/GenBank/DDBJ whole genome shotgun (WGS) entry which is preliminary data.</text>
</comment>
<keyword evidence="2" id="KW-1185">Reference proteome</keyword>
<dbReference type="NCBIfam" id="TIGR01683">
    <property type="entry name" value="thiS"/>
    <property type="match status" value="1"/>
</dbReference>
<accession>A0A073ATV2</accession>
<protein>
    <submittedName>
        <fullName evidence="1">Thiamine biosynthesis protein ThiS</fullName>
    </submittedName>
</protein>
<proteinExistence type="predicted"/>